<dbReference type="PROSITE" id="PS50082">
    <property type="entry name" value="WD_REPEATS_2"/>
    <property type="match status" value="5"/>
</dbReference>
<keyword evidence="9 12" id="KW-0333">Golgi apparatus</keyword>
<evidence type="ECO:0000256" key="4">
    <source>
        <dbReference type="ARBA" id="ARBA00022490"/>
    </source>
</evidence>
<dbReference type="Pfam" id="PF23953">
    <property type="entry name" value="TPR_COPA_B"/>
    <property type="match status" value="1"/>
</dbReference>
<feature type="domain" description="Coatomer alpha subunit C-terminal" evidence="15">
    <location>
        <begin position="889"/>
        <end position="1225"/>
    </location>
</feature>
<feature type="repeat" description="WD" evidence="13">
    <location>
        <begin position="49"/>
        <end position="90"/>
    </location>
</feature>
<dbReference type="InterPro" id="IPR011048">
    <property type="entry name" value="Haem_d1_sf"/>
</dbReference>
<dbReference type="GO" id="GO:0005198">
    <property type="term" value="F:structural molecule activity"/>
    <property type="evidence" value="ECO:0007669"/>
    <property type="project" value="InterPro"/>
</dbReference>
<evidence type="ECO:0000256" key="3">
    <source>
        <dbReference type="ARBA" id="ARBA00022448"/>
    </source>
</evidence>
<keyword evidence="11" id="KW-0968">Cytoplasmic vesicle</keyword>
<dbReference type="PIRSF" id="PIRSF003354">
    <property type="entry name" value="Coatomer_alpha_subunit"/>
    <property type="match status" value="1"/>
</dbReference>
<evidence type="ECO:0000256" key="9">
    <source>
        <dbReference type="ARBA" id="ARBA00023034"/>
    </source>
</evidence>
<dbReference type="InterPro" id="IPR036322">
    <property type="entry name" value="WD40_repeat_dom_sf"/>
</dbReference>
<proteinExistence type="predicted"/>
<evidence type="ECO:0000259" key="14">
    <source>
        <dbReference type="Pfam" id="PF04053"/>
    </source>
</evidence>
<feature type="repeat" description="WD" evidence="13">
    <location>
        <begin position="91"/>
        <end position="132"/>
    </location>
</feature>
<reference evidence="18" key="1">
    <citation type="submission" date="2016-02" db="EMBL/GenBank/DDBJ databases">
        <title>Comparative genomics of biotechnologically important yeasts.</title>
        <authorList>
            <consortium name="DOE Joint Genome Institute"/>
            <person name="Riley R."/>
            <person name="Haridas S."/>
            <person name="Wolfe K.H."/>
            <person name="Lopes M.R."/>
            <person name="Hittinger C.T."/>
            <person name="Goker M."/>
            <person name="Salamov A."/>
            <person name="Wisecaver J."/>
            <person name="Long T.M."/>
            <person name="Aerts A.L."/>
            <person name="Barry K."/>
            <person name="Choi C."/>
            <person name="Clum A."/>
            <person name="Coughlan A.Y."/>
            <person name="Deshpande S."/>
            <person name="Douglass A.P."/>
            <person name="Hanson S.J."/>
            <person name="Klenk H.-P."/>
            <person name="Labutti K."/>
            <person name="Lapidus A."/>
            <person name="Lindquist E."/>
            <person name="Lipzen A."/>
            <person name="Meier-Kolthoff J.P."/>
            <person name="Ohm R.A."/>
            <person name="Otillar R.P."/>
            <person name="Pangilinan J."/>
            <person name="Peng Y."/>
            <person name="Rokas A."/>
            <person name="Rosa C.A."/>
            <person name="Scheuner C."/>
            <person name="Sibirny A.A."/>
            <person name="Slot J.C."/>
            <person name="Stielow J.B."/>
            <person name="Sun H."/>
            <person name="Kurtzman C.P."/>
            <person name="Blackwell M."/>
            <person name="Jeffries T.W."/>
            <person name="Grigoriev I.V."/>
        </authorList>
    </citation>
    <scope>NUCLEOTIDE SEQUENCE [LARGE SCALE GENOMIC DNA]</scope>
    <source>
        <strain evidence="18">NRRL Y-17796</strain>
    </source>
</reference>
<feature type="repeat" description="WD" evidence="13">
    <location>
        <begin position="265"/>
        <end position="306"/>
    </location>
</feature>
<dbReference type="GO" id="GO:0006890">
    <property type="term" value="P:retrograde vesicle-mediated transport, Golgi to endoplasmic reticulum"/>
    <property type="evidence" value="ECO:0007669"/>
    <property type="project" value="EnsemblFungi"/>
</dbReference>
<dbReference type="GO" id="GO:0006888">
    <property type="term" value="P:endoplasmic reticulum to Golgi vesicle-mediated transport"/>
    <property type="evidence" value="ECO:0007669"/>
    <property type="project" value="EnsemblFungi"/>
</dbReference>
<dbReference type="InterPro" id="IPR020472">
    <property type="entry name" value="WD40_PAC1"/>
</dbReference>
<protein>
    <recommendedName>
        <fullName evidence="12">Coatomer subunit alpha</fullName>
    </recommendedName>
</protein>
<dbReference type="GO" id="GO:0000139">
    <property type="term" value="C:Golgi membrane"/>
    <property type="evidence" value="ECO:0007669"/>
    <property type="project" value="UniProtKB-SubCell"/>
</dbReference>
<accession>A0A1E4THD3</accession>
<evidence type="ECO:0000259" key="16">
    <source>
        <dbReference type="Pfam" id="PF23953"/>
    </source>
</evidence>
<keyword evidence="18" id="KW-1185">Reference proteome</keyword>
<dbReference type="OrthoDB" id="10261470at2759"/>
<dbReference type="CDD" id="cd00200">
    <property type="entry name" value="WD40"/>
    <property type="match status" value="1"/>
</dbReference>
<comment type="subcellular location">
    <subcellularLocation>
        <location evidence="12">Cytoplasm</location>
    </subcellularLocation>
    <subcellularLocation>
        <location evidence="1 12">Golgi apparatus membrane</location>
        <topology evidence="1 12">Peripheral membrane protein</topology>
        <orientation evidence="1">Cytoplasmic side</orientation>
    </subcellularLocation>
    <subcellularLocation>
        <location evidence="2">Cytoplasmic vesicle</location>
        <location evidence="2">COPI-coated vesicle membrane</location>
        <topology evidence="2">Peripheral membrane protein</topology>
        <orientation evidence="2">Cytoplasmic side</orientation>
    </subcellularLocation>
</comment>
<dbReference type="InterPro" id="IPR006692">
    <property type="entry name" value="Beta-prop_COPA/B_2nd"/>
</dbReference>
<dbReference type="GO" id="GO:0008298">
    <property type="term" value="P:intracellular mRNA localization"/>
    <property type="evidence" value="ECO:0007669"/>
    <property type="project" value="EnsemblFungi"/>
</dbReference>
<evidence type="ECO:0000256" key="1">
    <source>
        <dbReference type="ARBA" id="ARBA00004255"/>
    </source>
</evidence>
<evidence type="ECO:0000256" key="13">
    <source>
        <dbReference type="PROSITE-ProRule" id="PRU00221"/>
    </source>
</evidence>
<dbReference type="FunFam" id="1.25.40.470:FF:000002">
    <property type="entry name" value="Coatomer subunit alpha"/>
    <property type="match status" value="1"/>
</dbReference>
<evidence type="ECO:0000256" key="6">
    <source>
        <dbReference type="ARBA" id="ARBA00022737"/>
    </source>
</evidence>
<evidence type="ECO:0000256" key="12">
    <source>
        <dbReference type="PIRNR" id="PIRNR003354"/>
    </source>
</evidence>
<dbReference type="CDD" id="cd22948">
    <property type="entry name" value="Coatomer_WDAD_alpha"/>
    <property type="match status" value="1"/>
</dbReference>
<dbReference type="EMBL" id="KV453842">
    <property type="protein sequence ID" value="ODV91171.1"/>
    <property type="molecule type" value="Genomic_DNA"/>
</dbReference>
<dbReference type="GO" id="GO:0030126">
    <property type="term" value="C:COPI vesicle coat"/>
    <property type="evidence" value="ECO:0007669"/>
    <property type="project" value="UniProtKB-UniRule"/>
</dbReference>
<keyword evidence="5 13" id="KW-0853">WD repeat</keyword>
<dbReference type="InterPro" id="IPR050844">
    <property type="entry name" value="Coatomer_complex_subunit"/>
</dbReference>
<dbReference type="PROSITE" id="PS50294">
    <property type="entry name" value="WD_REPEATS_REGION"/>
    <property type="match status" value="5"/>
</dbReference>
<dbReference type="GO" id="GO:0006891">
    <property type="term" value="P:intra-Golgi vesicle-mediated transport"/>
    <property type="evidence" value="ECO:0007669"/>
    <property type="project" value="TreeGrafter"/>
</dbReference>
<keyword evidence="10 12" id="KW-0472">Membrane</keyword>
<evidence type="ECO:0000256" key="7">
    <source>
        <dbReference type="ARBA" id="ARBA00022892"/>
    </source>
</evidence>
<evidence type="ECO:0000256" key="11">
    <source>
        <dbReference type="ARBA" id="ARBA00023329"/>
    </source>
</evidence>
<evidence type="ECO:0000256" key="10">
    <source>
        <dbReference type="ARBA" id="ARBA00023136"/>
    </source>
</evidence>
<evidence type="ECO:0000313" key="17">
    <source>
        <dbReference type="EMBL" id="ODV91171.1"/>
    </source>
</evidence>
<evidence type="ECO:0000256" key="8">
    <source>
        <dbReference type="ARBA" id="ARBA00022927"/>
    </source>
</evidence>
<dbReference type="PANTHER" id="PTHR19876">
    <property type="entry name" value="COATOMER"/>
    <property type="match status" value="1"/>
</dbReference>
<keyword evidence="4 12" id="KW-0963">Cytoplasm</keyword>
<keyword evidence="7 12" id="KW-0931">ER-Golgi transport</keyword>
<dbReference type="FunFam" id="2.130.10.10:FF:000010">
    <property type="entry name" value="Coatomer subunit alpha"/>
    <property type="match status" value="1"/>
</dbReference>
<keyword evidence="3 12" id="KW-0813">Transport</keyword>
<gene>
    <name evidence="17" type="ORF">CANCADRAFT_117644</name>
</gene>
<dbReference type="PANTHER" id="PTHR19876:SF1">
    <property type="entry name" value="COATOMER SUBUNIT ALPHA"/>
    <property type="match status" value="1"/>
</dbReference>
<dbReference type="AlphaFoldDB" id="A0A1E4THD3"/>
<dbReference type="Proteomes" id="UP000095023">
    <property type="component" value="Unassembled WGS sequence"/>
</dbReference>
<keyword evidence="6" id="KW-0677">Repeat</keyword>
<evidence type="ECO:0000259" key="15">
    <source>
        <dbReference type="Pfam" id="PF06957"/>
    </source>
</evidence>
<evidence type="ECO:0000256" key="5">
    <source>
        <dbReference type="ARBA" id="ARBA00022574"/>
    </source>
</evidence>
<dbReference type="InterPro" id="IPR019775">
    <property type="entry name" value="WD40_repeat_CS"/>
</dbReference>
<dbReference type="InterPro" id="IPR010714">
    <property type="entry name" value="Coatomer_asu_C"/>
</dbReference>
<dbReference type="GO" id="GO:0043130">
    <property type="term" value="F:ubiquitin binding"/>
    <property type="evidence" value="ECO:0007669"/>
    <property type="project" value="EnsemblFungi"/>
</dbReference>
<dbReference type="SMART" id="SM00320">
    <property type="entry name" value="WD40"/>
    <property type="match status" value="7"/>
</dbReference>
<dbReference type="SUPFAM" id="SSF51004">
    <property type="entry name" value="C-terminal (heme d1) domain of cytochrome cd1-nitrite reductase"/>
    <property type="match status" value="1"/>
</dbReference>
<dbReference type="PRINTS" id="PR00320">
    <property type="entry name" value="GPROTEINBRPT"/>
</dbReference>
<comment type="subunit">
    <text evidence="12">Oligomeric complex that consists of at least the alpha, beta, beta', gamma, delta, epsilon and zeta subunits.</text>
</comment>
<keyword evidence="8 12" id="KW-0653">Protein transport</keyword>
<dbReference type="SUPFAM" id="SSF50978">
    <property type="entry name" value="WD40 repeat-like"/>
    <property type="match status" value="1"/>
</dbReference>
<organism evidence="17 18">
    <name type="scientific">Tortispora caseinolytica NRRL Y-17796</name>
    <dbReference type="NCBI Taxonomy" id="767744"/>
    <lineage>
        <taxon>Eukaryota</taxon>
        <taxon>Fungi</taxon>
        <taxon>Dikarya</taxon>
        <taxon>Ascomycota</taxon>
        <taxon>Saccharomycotina</taxon>
        <taxon>Trigonopsidomycetes</taxon>
        <taxon>Trigonopsidales</taxon>
        <taxon>Trigonopsidaceae</taxon>
        <taxon>Tortispora</taxon>
    </lineage>
</organism>
<dbReference type="InterPro" id="IPR015943">
    <property type="entry name" value="WD40/YVTN_repeat-like_dom_sf"/>
</dbReference>
<dbReference type="InterPro" id="IPR047312">
    <property type="entry name" value="Coatomer_alpha_WD-assoc_reg"/>
</dbReference>
<dbReference type="Gene3D" id="1.25.40.470">
    <property type="match status" value="1"/>
</dbReference>
<dbReference type="PROSITE" id="PS00678">
    <property type="entry name" value="WD_REPEATS_1"/>
    <property type="match status" value="2"/>
</dbReference>
<dbReference type="Pfam" id="PF06957">
    <property type="entry name" value="COPI_C"/>
    <property type="match status" value="1"/>
</dbReference>
<dbReference type="Gene3D" id="2.130.10.10">
    <property type="entry name" value="YVTN repeat-like/Quinoprotein amine dehydrogenase"/>
    <property type="match status" value="1"/>
</dbReference>
<name>A0A1E4THD3_9ASCO</name>
<evidence type="ECO:0000313" key="18">
    <source>
        <dbReference type="Proteomes" id="UP000095023"/>
    </source>
</evidence>
<dbReference type="InterPro" id="IPR056176">
    <property type="entry name" value="TPR_COPA_B"/>
</dbReference>
<dbReference type="Pfam" id="PF04053">
    <property type="entry name" value="B-prop_COPA_B_2nd"/>
    <property type="match status" value="1"/>
</dbReference>
<comment type="function">
    <text evidence="12">The coatomer is a cytosolic protein complex that binds to dilysine motifs and reversibly associates with Golgi non-clathrin-coated vesicles, which further mediate biosynthetic protein transport from the ER, via the Golgi up to the trans Golgi network.</text>
</comment>
<sequence>MQMLTKFESKSSRAKGLAFHPKRPLLLVSMHTSKIQLWDYRMGTLLDRFEEHDGPVRGVSFHPTQDIFVSGSDDYKIKVWSLTSRKCLFTLTGHLDYVRTVFFHPNLPWIISASDDQTIRIWNWQNRSQIACLTGHNHYVMCAQFHPTEDLVVSASLDQTVRVWDISGLCRKHSAPTSSMSFEDQMARAAASAASSGSGLGAGGPNADIFGANEAIVKYVLEGHERGVNWAAFHPTMPLIVSGGDDRLVKLWRMSDTRAWEVDTCRGHFSNVSCCIFHPHYELIVSVGEDKTIRTWDLNRRTAIHTFRRDSDRFWVVTAHPTLNLLATGHDTGAMVFKFQRERPAYTLHQSWLFWLNNEKQLISFDFESNRASNALLSLKRIGASWIPPRTLSYNPSEKSILVHSPIDGGTYFLTKVSGADGGFGGSTIGPDPTDISSGPGSAAIFVSRNRFVVLSRDKTTLEVKDLANTTTKSLNLAYDVLDLASAGSGNILLLCKDKVVLFDTAQNRDVATKSCNKVKYASWSPDSQYLALLSKHSITVVDRNLELVAEIHEVIRIKSVAWDDSGILIYTTLNHLRFGLMNGDKGILKSLDDVLYVVRSKGKNIFCLSRDGKVVKVEIDPTEYRFKNALLNKNYTEMKRIMENSNLVGQSIISYIEQKGFNDIALQFVEEPQVRFDLSIKCGDLGIAFDMAKEIDKAPFWKRLVSAAEDYGNHEIKEFALQKLHAYEKLSLLYLITGNEVNSVKMSKIAEHRHNPSARLQTLLFSNNIEGRIELLEEAGLFSLAYATAKTNGMAEKANAIASAAGLNESDIILPVVRKECTAPTIKRATYKANYPLQASKAFSLDKTIIPQFDNLNLLDDSTDTMASTKSNGKNVGSMLGSALADDAVTGGEDEWGLEEDDLDFEEDFADEDSVVPMQTGVAETDLWVRNSPIAADHIAAGSFESAMQLLNRQVGISNFEPLRERFAEIYDGARYEVKANPGLPSLVFYNRRNKQEQDPLKSLPHIARNIEEITNNELQEAYKLVRANKLEDAVEMFKEILYAIVLNTVSTKDEVEEAQRLIEICREYILGLSIELERRGLQETDLKRNLELAAYFTKVQLQPSHKHIALQVAMMQFAKAKNFASAAVFARKFLELVPTGPRAEQARKIEARGASNPLDSIEVDYDPYSEFDICGATFTPIYQGSPSVSDPLTGTKYLPQFKGELCRVSGISTIGAPASGLRLII</sequence>
<feature type="domain" description="COPA/B TPR" evidence="16">
    <location>
        <begin position="635"/>
        <end position="793"/>
    </location>
</feature>
<feature type="repeat" description="WD" evidence="13">
    <location>
        <begin position="221"/>
        <end position="262"/>
    </location>
</feature>
<dbReference type="GO" id="GO:0006886">
    <property type="term" value="P:intracellular protein transport"/>
    <property type="evidence" value="ECO:0007669"/>
    <property type="project" value="UniProtKB-UniRule"/>
</dbReference>
<dbReference type="Pfam" id="PF00400">
    <property type="entry name" value="WD40"/>
    <property type="match status" value="5"/>
</dbReference>
<feature type="domain" description="COPA/B second beta-propeller" evidence="14">
    <location>
        <begin position="359"/>
        <end position="609"/>
    </location>
</feature>
<dbReference type="InterPro" id="IPR016391">
    <property type="entry name" value="Coatomer_asu"/>
</dbReference>
<feature type="repeat" description="WD" evidence="13">
    <location>
        <begin position="133"/>
        <end position="167"/>
    </location>
</feature>
<dbReference type="InterPro" id="IPR001680">
    <property type="entry name" value="WD40_rpt"/>
</dbReference>
<evidence type="ECO:0000256" key="2">
    <source>
        <dbReference type="ARBA" id="ARBA00004347"/>
    </source>
</evidence>